<keyword evidence="5" id="KW-1185">Reference proteome</keyword>
<dbReference type="SUPFAM" id="SSF52821">
    <property type="entry name" value="Rhodanese/Cell cycle control phosphatase"/>
    <property type="match status" value="2"/>
</dbReference>
<dbReference type="PANTHER" id="PTHR11364:SF27">
    <property type="entry name" value="SULFURTRANSFERASE"/>
    <property type="match status" value="1"/>
</dbReference>
<sequence length="379" mass="41820">MSRLLLSPTQLQKLLRSNTKTVVLDSTWFMPNSPRVAKAEFKAKRIPGSQFLDLDEVASSHPLGLKHMLPSPQMFANACGAFGIERSSTAVFYDAHGVFSSPRALWMFKQAFGHENAAILDGGLPRWEAEGFPVDSSPEIVAPVPTAYSTPMLNALVTRSYEQMVDNAAKKLPAGELVMDARSRGRFLGTDPEPRPGLSSGHMPHSVSLPFNLFLRNHVAPNGSPYTTFLPEDQLRSALKEAIGSERLSQAVLQGQQPVITSCGSGMTAAILWLGLQLLGVKNTSLYDEARILFVFLSRCSRRAIVLDWLRSSAIKYNREIWLSGIQLWSRNATGFTWYLARAARTAAVVMGAYLLPYALLRQGSDTVNEDKEVVRRPL</sequence>
<protein>
    <recommendedName>
        <fullName evidence="3">Rhodanese domain-containing protein</fullName>
    </recommendedName>
</protein>
<dbReference type="InterPro" id="IPR001763">
    <property type="entry name" value="Rhodanese-like_dom"/>
</dbReference>
<dbReference type="OrthoDB" id="270167at2759"/>
<dbReference type="InterPro" id="IPR036873">
    <property type="entry name" value="Rhodanese-like_dom_sf"/>
</dbReference>
<dbReference type="Proteomes" id="UP000613580">
    <property type="component" value="Unassembled WGS sequence"/>
</dbReference>
<dbReference type="SMART" id="SM00450">
    <property type="entry name" value="RHOD"/>
    <property type="match status" value="2"/>
</dbReference>
<dbReference type="AlphaFoldDB" id="A0A8H6WDE0"/>
<evidence type="ECO:0000313" key="5">
    <source>
        <dbReference type="Proteomes" id="UP000613580"/>
    </source>
</evidence>
<name>A0A8H6WDE0_MYCCL</name>
<feature type="domain" description="Rhodanese" evidence="3">
    <location>
        <begin position="172"/>
        <end position="290"/>
    </location>
</feature>
<evidence type="ECO:0000259" key="3">
    <source>
        <dbReference type="PROSITE" id="PS50206"/>
    </source>
</evidence>
<proteinExistence type="predicted"/>
<dbReference type="GO" id="GO:0004792">
    <property type="term" value="F:thiosulfate-cyanide sulfurtransferase activity"/>
    <property type="evidence" value="ECO:0007669"/>
    <property type="project" value="TreeGrafter"/>
</dbReference>
<dbReference type="CDD" id="cd01449">
    <property type="entry name" value="TST_Repeat_2"/>
    <property type="match status" value="1"/>
</dbReference>
<dbReference type="PANTHER" id="PTHR11364">
    <property type="entry name" value="THIOSULFATE SULFERTANSFERASE"/>
    <property type="match status" value="1"/>
</dbReference>
<dbReference type="EMBL" id="JACAZE010000007">
    <property type="protein sequence ID" value="KAF7310713.1"/>
    <property type="molecule type" value="Genomic_DNA"/>
</dbReference>
<dbReference type="CDD" id="cd01448">
    <property type="entry name" value="TST_Repeat_1"/>
    <property type="match status" value="1"/>
</dbReference>
<organism evidence="4 5">
    <name type="scientific">Mycena chlorophos</name>
    <name type="common">Agaric fungus</name>
    <name type="synonym">Agaricus chlorophos</name>
    <dbReference type="NCBI Taxonomy" id="658473"/>
    <lineage>
        <taxon>Eukaryota</taxon>
        <taxon>Fungi</taxon>
        <taxon>Dikarya</taxon>
        <taxon>Basidiomycota</taxon>
        <taxon>Agaricomycotina</taxon>
        <taxon>Agaricomycetes</taxon>
        <taxon>Agaricomycetidae</taxon>
        <taxon>Agaricales</taxon>
        <taxon>Marasmiineae</taxon>
        <taxon>Mycenaceae</taxon>
        <taxon>Mycena</taxon>
    </lineage>
</organism>
<accession>A0A8H6WDE0</accession>
<feature type="domain" description="Rhodanese" evidence="3">
    <location>
        <begin position="17"/>
        <end position="136"/>
    </location>
</feature>
<evidence type="ECO:0000256" key="2">
    <source>
        <dbReference type="ARBA" id="ARBA00022737"/>
    </source>
</evidence>
<dbReference type="PROSITE" id="PS50206">
    <property type="entry name" value="RHODANESE_3"/>
    <property type="match status" value="2"/>
</dbReference>
<evidence type="ECO:0000256" key="1">
    <source>
        <dbReference type="ARBA" id="ARBA00022679"/>
    </source>
</evidence>
<dbReference type="Gene3D" id="3.40.250.10">
    <property type="entry name" value="Rhodanese-like domain"/>
    <property type="match status" value="2"/>
</dbReference>
<reference evidence="4" key="1">
    <citation type="submission" date="2020-05" db="EMBL/GenBank/DDBJ databases">
        <title>Mycena genomes resolve the evolution of fungal bioluminescence.</title>
        <authorList>
            <person name="Tsai I.J."/>
        </authorList>
    </citation>
    <scope>NUCLEOTIDE SEQUENCE</scope>
    <source>
        <strain evidence="4">110903Hualien_Pintung</strain>
    </source>
</reference>
<gene>
    <name evidence="4" type="ORF">HMN09_00614200</name>
</gene>
<comment type="caution">
    <text evidence="4">The sequence shown here is derived from an EMBL/GenBank/DDBJ whole genome shotgun (WGS) entry which is preliminary data.</text>
</comment>
<evidence type="ECO:0000313" key="4">
    <source>
        <dbReference type="EMBL" id="KAF7310713.1"/>
    </source>
</evidence>
<keyword evidence="1" id="KW-0808">Transferase</keyword>
<dbReference type="Pfam" id="PF00581">
    <property type="entry name" value="Rhodanese"/>
    <property type="match status" value="1"/>
</dbReference>
<keyword evidence="2" id="KW-0677">Repeat</keyword>
<dbReference type="InterPro" id="IPR045078">
    <property type="entry name" value="TST/MPST-like"/>
</dbReference>
<dbReference type="GO" id="GO:0005739">
    <property type="term" value="C:mitochondrion"/>
    <property type="evidence" value="ECO:0007669"/>
    <property type="project" value="TreeGrafter"/>
</dbReference>